<keyword evidence="2" id="KW-1185">Reference proteome</keyword>
<evidence type="ECO:0000313" key="1">
    <source>
        <dbReference type="EMBL" id="NPC67067.1"/>
    </source>
</evidence>
<accession>A0ABX2AH96</accession>
<reference evidence="1 2" key="1">
    <citation type="journal article" date="2020" name="Microorganisms">
        <title>Description of Komagataeibacter melaceti sp. nov. and Komagataeibacter melomenusus sp. nov. Isolated from Apple Cider Vinegar.</title>
        <authorList>
            <person name="Maric L."/>
            <person name="Cleenwerck I."/>
            <person name="Accetto T."/>
            <person name="Vandamme P."/>
            <person name="Trcek J."/>
        </authorList>
    </citation>
    <scope>NUCLEOTIDE SEQUENCE [LARGE SCALE GENOMIC DNA]</scope>
    <source>
        <strain evidence="1 2">AV436</strain>
    </source>
</reference>
<proteinExistence type="predicted"/>
<sequence>MSHSHLSQSITNSLPPITPFSNELTAPAWNTDAGLDYLIGSKVTINLDEYVYTDGTCVQIFDDFHKQQVFVISRMTNVESISGLVVLAKSSPHIDQRSRWRRISESGKHELSILEIKTIIKDISSRLSKNAFAEIGSDIASLDISQMGEDAIVAVSRTLFPVSSKLPYWNHFIEKVKTESRIGHIDIKVLSGIF</sequence>
<comment type="caution">
    <text evidence="1">The sequence shown here is derived from an EMBL/GenBank/DDBJ whole genome shotgun (WGS) entry which is preliminary data.</text>
</comment>
<gene>
    <name evidence="1" type="ORF">HNW77_11830</name>
</gene>
<name>A0ABX2AH96_9PROT</name>
<organism evidence="1 2">
    <name type="scientific">Komagataeibacter melomenusus</name>
    <dbReference type="NCBI Taxonomy" id="2766578"/>
    <lineage>
        <taxon>Bacteria</taxon>
        <taxon>Pseudomonadati</taxon>
        <taxon>Pseudomonadota</taxon>
        <taxon>Alphaproteobacteria</taxon>
        <taxon>Acetobacterales</taxon>
        <taxon>Acetobacteraceae</taxon>
        <taxon>Komagataeibacter</taxon>
    </lineage>
</organism>
<dbReference type="RefSeq" id="WP_172157845.1">
    <property type="nucleotide sequence ID" value="NZ_JABJWC010000030.1"/>
</dbReference>
<dbReference type="Proteomes" id="UP000623090">
    <property type="component" value="Unassembled WGS sequence"/>
</dbReference>
<evidence type="ECO:0000313" key="2">
    <source>
        <dbReference type="Proteomes" id="UP000623090"/>
    </source>
</evidence>
<dbReference type="EMBL" id="JABJWC010000030">
    <property type="protein sequence ID" value="NPC67067.1"/>
    <property type="molecule type" value="Genomic_DNA"/>
</dbReference>
<protein>
    <submittedName>
        <fullName evidence="1">Uncharacterized protein</fullName>
    </submittedName>
</protein>